<dbReference type="SMART" id="SM00292">
    <property type="entry name" value="BRCT"/>
    <property type="match status" value="1"/>
</dbReference>
<evidence type="ECO:0000256" key="10">
    <source>
        <dbReference type="ARBA" id="ARBA00023027"/>
    </source>
</evidence>
<evidence type="ECO:0000256" key="5">
    <source>
        <dbReference type="ARBA" id="ARBA00022705"/>
    </source>
</evidence>
<dbReference type="InterPro" id="IPR013840">
    <property type="entry name" value="DNAligase_N"/>
</dbReference>
<dbReference type="InterPro" id="IPR010994">
    <property type="entry name" value="RuvA_2-like"/>
</dbReference>
<evidence type="ECO:0000256" key="12">
    <source>
        <dbReference type="ARBA" id="ARBA00034005"/>
    </source>
</evidence>
<dbReference type="SUPFAM" id="SSF56091">
    <property type="entry name" value="DNA ligase/mRNA capping enzyme, catalytic domain"/>
    <property type="match status" value="1"/>
</dbReference>
<feature type="binding site" evidence="14">
    <location>
        <position position="172"/>
    </location>
    <ligand>
        <name>NAD(+)</name>
        <dbReference type="ChEBI" id="CHEBI:57540"/>
    </ligand>
</feature>
<dbReference type="FunFam" id="1.10.150.20:FF:000006">
    <property type="entry name" value="DNA ligase"/>
    <property type="match status" value="1"/>
</dbReference>
<evidence type="ECO:0000256" key="11">
    <source>
        <dbReference type="ARBA" id="ARBA00023204"/>
    </source>
</evidence>
<evidence type="ECO:0000256" key="14">
    <source>
        <dbReference type="HAMAP-Rule" id="MF_01588"/>
    </source>
</evidence>
<dbReference type="InterPro" id="IPR012340">
    <property type="entry name" value="NA-bd_OB-fold"/>
</dbReference>
<dbReference type="FunFam" id="1.10.150.20:FF:000007">
    <property type="entry name" value="DNA ligase"/>
    <property type="match status" value="1"/>
</dbReference>
<dbReference type="Pfam" id="PF03120">
    <property type="entry name" value="OB_DNA_ligase"/>
    <property type="match status" value="1"/>
</dbReference>
<dbReference type="Proteomes" id="UP000095237">
    <property type="component" value="Unassembled WGS sequence"/>
</dbReference>
<dbReference type="Gene3D" id="3.40.50.10190">
    <property type="entry name" value="BRCT domain"/>
    <property type="match status" value="1"/>
</dbReference>
<dbReference type="Gene3D" id="1.10.150.20">
    <property type="entry name" value="5' to 3' exonuclease, C-terminal subdomain"/>
    <property type="match status" value="2"/>
</dbReference>
<dbReference type="Pfam" id="PF00533">
    <property type="entry name" value="BRCT"/>
    <property type="match status" value="1"/>
</dbReference>
<organism evidence="16 17">
    <name type="scientific">Endomicrobium trichonymphae</name>
    <dbReference type="NCBI Taxonomy" id="1408204"/>
    <lineage>
        <taxon>Bacteria</taxon>
        <taxon>Pseudomonadati</taxon>
        <taxon>Elusimicrobiota</taxon>
        <taxon>Endomicrobiia</taxon>
        <taxon>Endomicrobiales</taxon>
        <taxon>Endomicrobiaceae</taxon>
        <taxon>Candidatus Endomicrobiellum</taxon>
    </lineage>
</organism>
<name>A0A1E5IL55_ENDTX</name>
<dbReference type="Gene3D" id="3.30.470.30">
    <property type="entry name" value="DNA ligase/mRNA capping enzyme"/>
    <property type="match status" value="1"/>
</dbReference>
<dbReference type="CDD" id="cd17748">
    <property type="entry name" value="BRCT_DNA_ligase_like"/>
    <property type="match status" value="1"/>
</dbReference>
<keyword evidence="5 14" id="KW-0235">DNA replication</keyword>
<feature type="binding site" evidence="14">
    <location>
        <position position="312"/>
    </location>
    <ligand>
        <name>NAD(+)</name>
        <dbReference type="ChEBI" id="CHEBI:57540"/>
    </ligand>
</feature>
<dbReference type="Pfam" id="PF03119">
    <property type="entry name" value="DNA_ligase_ZBD"/>
    <property type="match status" value="1"/>
</dbReference>
<feature type="domain" description="BRCT" evidence="15">
    <location>
        <begin position="585"/>
        <end position="654"/>
    </location>
</feature>
<dbReference type="GO" id="GO:0003911">
    <property type="term" value="F:DNA ligase (NAD+) activity"/>
    <property type="evidence" value="ECO:0007669"/>
    <property type="project" value="UniProtKB-UniRule"/>
</dbReference>
<reference evidence="16 17" key="1">
    <citation type="submission" date="2015-11" db="EMBL/GenBank/DDBJ databases">
        <title>Evidence for parallel genomic evolution in an endosymbiosis of termite gut flagellates.</title>
        <authorList>
            <person name="Zheng H."/>
        </authorList>
    </citation>
    <scope>NUCLEOTIDE SEQUENCE [LARGE SCALE GENOMIC DNA]</scope>
    <source>
        <strain evidence="16 17">CET450</strain>
    </source>
</reference>
<dbReference type="PROSITE" id="PS01055">
    <property type="entry name" value="DNA_LIGASE_N1"/>
    <property type="match status" value="1"/>
</dbReference>
<comment type="cofactor">
    <cofactor evidence="14">
        <name>Mg(2+)</name>
        <dbReference type="ChEBI" id="CHEBI:18420"/>
    </cofactor>
    <cofactor evidence="14">
        <name>Mn(2+)</name>
        <dbReference type="ChEBI" id="CHEBI:29035"/>
    </cofactor>
</comment>
<keyword evidence="9 14" id="KW-0460">Magnesium</keyword>
<dbReference type="FunFam" id="2.40.50.140:FF:000012">
    <property type="entry name" value="DNA ligase"/>
    <property type="match status" value="1"/>
</dbReference>
<dbReference type="Pfam" id="PF22745">
    <property type="entry name" value="Nlig-Ia"/>
    <property type="match status" value="1"/>
</dbReference>
<keyword evidence="10 14" id="KW-0520">NAD</keyword>
<feature type="binding site" evidence="14">
    <location>
        <begin position="32"/>
        <end position="36"/>
    </location>
    <ligand>
        <name>NAD(+)</name>
        <dbReference type="ChEBI" id="CHEBI:57540"/>
    </ligand>
</feature>
<evidence type="ECO:0000259" key="15">
    <source>
        <dbReference type="PROSITE" id="PS50172"/>
    </source>
</evidence>
<dbReference type="InterPro" id="IPR004149">
    <property type="entry name" value="Znf_DNAligase_C4"/>
</dbReference>
<dbReference type="Pfam" id="PF12826">
    <property type="entry name" value="HHH_2"/>
    <property type="match status" value="1"/>
</dbReference>
<dbReference type="PANTHER" id="PTHR23389">
    <property type="entry name" value="CHROMOSOME TRANSMISSION FIDELITY FACTOR 18"/>
    <property type="match status" value="1"/>
</dbReference>
<dbReference type="InterPro" id="IPR001679">
    <property type="entry name" value="DNA_ligase"/>
</dbReference>
<keyword evidence="6 14" id="KW-0479">Metal-binding</keyword>
<dbReference type="Gene3D" id="2.40.50.140">
    <property type="entry name" value="Nucleic acid-binding proteins"/>
    <property type="match status" value="1"/>
</dbReference>
<comment type="function">
    <text evidence="1 14">DNA ligase that catalyzes the formation of phosphodiester linkages between 5'-phosphoryl and 3'-hydroxyl groups in double-stranded DNA using NAD as a coenzyme and as the energy source for the reaction. It is essential for DNA replication and repair of damaged DNA.</text>
</comment>
<dbReference type="HAMAP" id="MF_01588">
    <property type="entry name" value="DNA_ligase_A"/>
    <property type="match status" value="1"/>
</dbReference>
<dbReference type="PROSITE" id="PS50172">
    <property type="entry name" value="BRCT"/>
    <property type="match status" value="1"/>
</dbReference>
<feature type="binding site" evidence="14">
    <location>
        <position position="422"/>
    </location>
    <ligand>
        <name>Zn(2+)</name>
        <dbReference type="ChEBI" id="CHEBI:29105"/>
    </ligand>
</feature>
<dbReference type="EC" id="6.5.1.2" evidence="2 14"/>
<evidence type="ECO:0000313" key="16">
    <source>
        <dbReference type="EMBL" id="OEG71165.1"/>
    </source>
</evidence>
<evidence type="ECO:0000256" key="1">
    <source>
        <dbReference type="ARBA" id="ARBA00004067"/>
    </source>
</evidence>
<dbReference type="GO" id="GO:0046872">
    <property type="term" value="F:metal ion binding"/>
    <property type="evidence" value="ECO:0007669"/>
    <property type="project" value="UniProtKB-KW"/>
</dbReference>
<dbReference type="Gene3D" id="1.10.287.610">
    <property type="entry name" value="Helix hairpin bin"/>
    <property type="match status" value="1"/>
</dbReference>
<dbReference type="Gene3D" id="6.20.10.30">
    <property type="match status" value="1"/>
</dbReference>
<keyword evidence="4 14" id="KW-0436">Ligase</keyword>
<feature type="binding site" evidence="14">
    <location>
        <position position="403"/>
    </location>
    <ligand>
        <name>Zn(2+)</name>
        <dbReference type="ChEBI" id="CHEBI:29105"/>
    </ligand>
</feature>
<evidence type="ECO:0000256" key="9">
    <source>
        <dbReference type="ARBA" id="ARBA00022842"/>
    </source>
</evidence>
<keyword evidence="8 14" id="KW-0862">Zinc</keyword>
<dbReference type="InterPro" id="IPR041663">
    <property type="entry name" value="DisA/LigA_HHH"/>
</dbReference>
<dbReference type="InterPro" id="IPR001357">
    <property type="entry name" value="BRCT_dom"/>
</dbReference>
<dbReference type="Pfam" id="PF01653">
    <property type="entry name" value="DNA_ligase_aden"/>
    <property type="match status" value="1"/>
</dbReference>
<dbReference type="AlphaFoldDB" id="A0A1E5IL55"/>
<evidence type="ECO:0000256" key="13">
    <source>
        <dbReference type="ARBA" id="ARBA00060881"/>
    </source>
</evidence>
<proteinExistence type="inferred from homology"/>
<dbReference type="SUPFAM" id="SSF52113">
    <property type="entry name" value="BRCT domain"/>
    <property type="match status" value="1"/>
</dbReference>
<dbReference type="InterPro" id="IPR013839">
    <property type="entry name" value="DNAligase_adenylation"/>
</dbReference>
<evidence type="ECO:0000256" key="3">
    <source>
        <dbReference type="ARBA" id="ARBA00013308"/>
    </source>
</evidence>
<dbReference type="PIRSF" id="PIRSF001604">
    <property type="entry name" value="LigA"/>
    <property type="match status" value="1"/>
</dbReference>
<evidence type="ECO:0000256" key="2">
    <source>
        <dbReference type="ARBA" id="ARBA00012722"/>
    </source>
</evidence>
<keyword evidence="7 14" id="KW-0227">DNA damage</keyword>
<dbReference type="GO" id="GO:0005829">
    <property type="term" value="C:cytosol"/>
    <property type="evidence" value="ECO:0007669"/>
    <property type="project" value="TreeGrafter"/>
</dbReference>
<dbReference type="CDD" id="cd00114">
    <property type="entry name" value="LIGANc"/>
    <property type="match status" value="1"/>
</dbReference>
<evidence type="ECO:0000256" key="7">
    <source>
        <dbReference type="ARBA" id="ARBA00022763"/>
    </source>
</evidence>
<feature type="binding site" evidence="14">
    <location>
        <begin position="81"/>
        <end position="82"/>
    </location>
    <ligand>
        <name>NAD(+)</name>
        <dbReference type="ChEBI" id="CHEBI:57540"/>
    </ligand>
</feature>
<protein>
    <recommendedName>
        <fullName evidence="3 14">DNA ligase</fullName>
        <ecNumber evidence="2 14">6.5.1.2</ecNumber>
    </recommendedName>
    <alternativeName>
        <fullName evidence="14">Polydeoxyribonucleotide synthase [NAD(+)]</fullName>
    </alternativeName>
</protein>
<feature type="active site" description="N6-AMP-lysine intermediate" evidence="14">
    <location>
        <position position="114"/>
    </location>
</feature>
<dbReference type="GO" id="GO:0006260">
    <property type="term" value="P:DNA replication"/>
    <property type="evidence" value="ECO:0007669"/>
    <property type="project" value="UniProtKB-KW"/>
</dbReference>
<comment type="similarity">
    <text evidence="13 14">Belongs to the NAD-dependent DNA ligase family. LigA subfamily.</text>
</comment>
<dbReference type="NCBIfam" id="TIGR00575">
    <property type="entry name" value="dnlj"/>
    <property type="match status" value="1"/>
</dbReference>
<feature type="binding site" evidence="14">
    <location>
        <position position="406"/>
    </location>
    <ligand>
        <name>Zn(2+)</name>
        <dbReference type="ChEBI" id="CHEBI:29105"/>
    </ligand>
</feature>
<evidence type="ECO:0000256" key="4">
    <source>
        <dbReference type="ARBA" id="ARBA00022598"/>
    </source>
</evidence>
<dbReference type="SMART" id="SM00532">
    <property type="entry name" value="LIGANc"/>
    <property type="match status" value="1"/>
</dbReference>
<evidence type="ECO:0000313" key="17">
    <source>
        <dbReference type="Proteomes" id="UP000095237"/>
    </source>
</evidence>
<keyword evidence="14" id="KW-0464">Manganese</keyword>
<keyword evidence="11 14" id="KW-0234">DNA repair</keyword>
<dbReference type="SUPFAM" id="SSF47781">
    <property type="entry name" value="RuvA domain 2-like"/>
    <property type="match status" value="1"/>
</dbReference>
<gene>
    <name evidence="14" type="primary">ligA</name>
    <name evidence="16" type="ORF">ATZ36_16020</name>
</gene>
<keyword evidence="17" id="KW-1185">Reference proteome</keyword>
<feature type="binding site" evidence="14">
    <location>
        <position position="288"/>
    </location>
    <ligand>
        <name>NAD(+)</name>
        <dbReference type="ChEBI" id="CHEBI:57540"/>
    </ligand>
</feature>
<comment type="catalytic activity">
    <reaction evidence="12 14">
        <text>NAD(+) + (deoxyribonucleotide)n-3'-hydroxyl + 5'-phospho-(deoxyribonucleotide)m = (deoxyribonucleotide)n+m + AMP + beta-nicotinamide D-nucleotide.</text>
        <dbReference type="EC" id="6.5.1.2"/>
    </reaction>
</comment>
<dbReference type="SUPFAM" id="SSF50249">
    <property type="entry name" value="Nucleic acid-binding proteins"/>
    <property type="match status" value="1"/>
</dbReference>
<comment type="caution">
    <text evidence="16">The sequence shown here is derived from an EMBL/GenBank/DDBJ whole genome shotgun (WGS) entry which is preliminary data.</text>
</comment>
<accession>A0A1E5IL55</accession>
<evidence type="ECO:0000256" key="8">
    <source>
        <dbReference type="ARBA" id="ARBA00022833"/>
    </source>
</evidence>
<sequence length="672" mass="76223">MENIQNRIDYLRKELIRHNGLYYESDNPEISDSEYDNLAKELEQLEKENPLFALPDSPTKKVSGFVSSSFEQIKHSPPMLSLDNTYSQKETAKWYERIEKNLNNKNTEFAIEPKIDGVSASLTYINGNLTAGATRGDGEIGEDITENIKKVKNIPHKLKTDNPPYFFELRGEVYIDKSDFRKLNEEILKSAGQKFANSRNAASGSLRQKNPQITAERKLCFFVHSFGKSDGKRFESQSDFLQYCQKCGFQLQDNFKICHSLKEITNFMEIMINNRDLLHYEIDGLVIKVNSLQLQKELGYTNKSPRWAIAFKFPAKQATTKLSRIRVQVGRTGIITPSAILESITLAGVTISHATLHNFEEIERLNVNEGDTVLIERAGDVIPKIVKVVKKENRGFFKPPHNCPSCNSDIVKENEEEVAYRCINPECPAQLRRHLIHFVSRNAMDINGFGKAAIDQLLGRQKIQILADIYYLKYDDFIELDLFKEKKTNNLMKAVAASKKRPLSKLLFALGIRHIGEKISESIAKRFKNMNVLFNASIEDFTRIPEIGSILALSLKEFFENKTVRNVIDNLITAGVNMIEPETEQSSTQFDGKMFVLTGELKNRTREQAGRIIKSLGGKVTSSVSKKTDYIIAGANAGSKLKKAKELNVKIIDETEFDVLTGKLSLMESTKF</sequence>
<dbReference type="EMBL" id="LNVX01000228">
    <property type="protein sequence ID" value="OEG71165.1"/>
    <property type="molecule type" value="Genomic_DNA"/>
</dbReference>
<dbReference type="InterPro" id="IPR036420">
    <property type="entry name" value="BRCT_dom_sf"/>
</dbReference>
<feature type="binding site" evidence="14">
    <location>
        <position position="112"/>
    </location>
    <ligand>
        <name>NAD(+)</name>
        <dbReference type="ChEBI" id="CHEBI:57540"/>
    </ligand>
</feature>
<dbReference type="InterPro" id="IPR018239">
    <property type="entry name" value="DNA_ligase_AS"/>
</dbReference>
<dbReference type="FunFam" id="3.30.470.30:FF:000001">
    <property type="entry name" value="DNA ligase"/>
    <property type="match status" value="1"/>
</dbReference>
<dbReference type="PANTHER" id="PTHR23389:SF9">
    <property type="entry name" value="DNA LIGASE"/>
    <property type="match status" value="1"/>
</dbReference>
<feature type="binding site" evidence="14">
    <location>
        <position position="427"/>
    </location>
    <ligand>
        <name>Zn(2+)</name>
        <dbReference type="ChEBI" id="CHEBI:29105"/>
    </ligand>
</feature>
<dbReference type="GO" id="GO:0006281">
    <property type="term" value="P:DNA repair"/>
    <property type="evidence" value="ECO:0007669"/>
    <property type="project" value="UniProtKB-KW"/>
</dbReference>
<dbReference type="NCBIfam" id="NF005932">
    <property type="entry name" value="PRK07956.1"/>
    <property type="match status" value="1"/>
</dbReference>
<feature type="binding site" evidence="14">
    <location>
        <position position="135"/>
    </location>
    <ligand>
        <name>NAD(+)</name>
        <dbReference type="ChEBI" id="CHEBI:57540"/>
    </ligand>
</feature>
<dbReference type="InterPro" id="IPR004150">
    <property type="entry name" value="NAD_DNA_ligase_OB"/>
</dbReference>
<evidence type="ECO:0000256" key="6">
    <source>
        <dbReference type="ARBA" id="ARBA00022723"/>
    </source>
</evidence>